<dbReference type="SMART" id="SM00471">
    <property type="entry name" value="HDc"/>
    <property type="match status" value="1"/>
</dbReference>
<protein>
    <recommendedName>
        <fullName evidence="8">(P)ppGpp synthetase</fullName>
    </recommendedName>
</protein>
<dbReference type="PROSITE" id="PS51880">
    <property type="entry name" value="TGS"/>
    <property type="match status" value="1"/>
</dbReference>
<comment type="similarity">
    <text evidence="2">Belongs to the relA/spoT family.</text>
</comment>
<dbReference type="PROSITE" id="PS51671">
    <property type="entry name" value="ACT"/>
    <property type="match status" value="1"/>
</dbReference>
<evidence type="ECO:0000259" key="5">
    <source>
        <dbReference type="PROSITE" id="PS51880"/>
    </source>
</evidence>
<dbReference type="InterPro" id="IPR012675">
    <property type="entry name" value="Beta-grasp_dom_sf"/>
</dbReference>
<dbReference type="Gene3D" id="3.30.70.260">
    <property type="match status" value="1"/>
</dbReference>
<evidence type="ECO:0000313" key="7">
    <source>
        <dbReference type="Proteomes" id="UP000183245"/>
    </source>
</evidence>
<dbReference type="SUPFAM" id="SSF55021">
    <property type="entry name" value="ACT-like"/>
    <property type="match status" value="1"/>
</dbReference>
<dbReference type="CDD" id="cd01668">
    <property type="entry name" value="TGS_RSH"/>
    <property type="match status" value="1"/>
</dbReference>
<dbReference type="CDD" id="cd00077">
    <property type="entry name" value="HDc"/>
    <property type="match status" value="1"/>
</dbReference>
<name>A0A1J5ICM3_9BACT</name>
<feature type="domain" description="HD" evidence="4">
    <location>
        <begin position="45"/>
        <end position="144"/>
    </location>
</feature>
<dbReference type="PANTHER" id="PTHR21262:SF31">
    <property type="entry name" value="GTP PYROPHOSPHOKINASE"/>
    <property type="match status" value="1"/>
</dbReference>
<dbReference type="GO" id="GO:0015969">
    <property type="term" value="P:guanosine tetraphosphate metabolic process"/>
    <property type="evidence" value="ECO:0007669"/>
    <property type="project" value="InterPro"/>
</dbReference>
<dbReference type="InterPro" id="IPR012676">
    <property type="entry name" value="TGS-like"/>
</dbReference>
<dbReference type="Gene3D" id="3.30.460.10">
    <property type="entry name" value="Beta Polymerase, domain 2"/>
    <property type="match status" value="1"/>
</dbReference>
<gene>
    <name evidence="6" type="ORF">AUK40_06580</name>
</gene>
<dbReference type="InterPro" id="IPR002912">
    <property type="entry name" value="ACT_dom"/>
</dbReference>
<evidence type="ECO:0008006" key="8">
    <source>
        <dbReference type="Google" id="ProtNLM"/>
    </source>
</evidence>
<feature type="domain" description="ACT" evidence="3">
    <location>
        <begin position="644"/>
        <end position="719"/>
    </location>
</feature>
<dbReference type="Pfam" id="PF02824">
    <property type="entry name" value="TGS"/>
    <property type="match status" value="1"/>
</dbReference>
<accession>A0A1J5ICM3</accession>
<dbReference type="STRING" id="1817892.AUK40_06580"/>
<dbReference type="Gene3D" id="3.10.20.30">
    <property type="match status" value="1"/>
</dbReference>
<dbReference type="Pfam" id="PF19296">
    <property type="entry name" value="RelA_AH_RIS"/>
    <property type="match status" value="1"/>
</dbReference>
<dbReference type="PROSITE" id="PS51831">
    <property type="entry name" value="HD"/>
    <property type="match status" value="1"/>
</dbReference>
<dbReference type="Pfam" id="PF13291">
    <property type="entry name" value="ACT_4"/>
    <property type="match status" value="1"/>
</dbReference>
<evidence type="ECO:0000256" key="2">
    <source>
        <dbReference type="RuleBase" id="RU003847"/>
    </source>
</evidence>
<dbReference type="NCBIfam" id="TIGR00691">
    <property type="entry name" value="spoT_relA"/>
    <property type="match status" value="1"/>
</dbReference>
<dbReference type="InterPro" id="IPR004095">
    <property type="entry name" value="TGS"/>
</dbReference>
<dbReference type="InterPro" id="IPR033655">
    <property type="entry name" value="TGS_RelA/SpoT"/>
</dbReference>
<sequence>MNPDFSAYASLVEYLPEKERSQIRKAFDYAMAAHEGQLRKSGEPYHVHFIATFSELALMHMDSACLIAGMLHDVPEDTARTTEDVGEQFGAEVANLVSGVTKLGRVRLRSKEEQQANNLRKMFLAMADDVRVIIIKLCDRLHNMKTIEYLPRQKQKGIAAETLEIYAPLANRLGMAEIRWQLEDLCLKALHPKVYDDIERQVQESREQREATISGLIDNLETALADANIMARVYGRPKHFYSIYRNVYVIGKESSINDVLDSLGIRVIVEDIRDCYQVLGLVHRIWRPIMGRFKDYIAIPKANGYQSLHTGVICGKGCQLEVQIRTEEMDYFAEYGLAAHWRYKGSFDEYDKKAEERMNWIHQLLDWQKEFRTALDFVESLKLDLFEDQIFIFTPRGDVKDLPKGSTPVDFAYSVHTELGHRCIGAKINNRMVPLNYELQMGDIVDILKSSKPHGPSRDWLDFVKTSGAKEKIRSWFRKEQFEDNIVSGKRRVQEELQKLHHINLLELDKDKIEEVSKSFAYKTVDDLWAAVGYGAITPFQIVRRIIGNETELLPLQASVQALALSKKSKQQLEIRGVSDFLIKIAPCCQPLPGDKIVGYITRGNGITIHRVSCKNVVNARKTEPERVTPLEWEEKFSTEHEVNLVVEARDRVGLVRDIVGFMGDRNIFITSVNYTQDKQLNHAQIFISIHVKSMSQLSTLIHALESMTGVFSVKRVLARPS</sequence>
<dbReference type="InterPro" id="IPR043519">
    <property type="entry name" value="NT_sf"/>
</dbReference>
<dbReference type="Pfam" id="PF04607">
    <property type="entry name" value="RelA_SpoT"/>
    <property type="match status" value="1"/>
</dbReference>
<dbReference type="InterPro" id="IPR045600">
    <property type="entry name" value="RelA/SpoT_AH_RIS"/>
</dbReference>
<evidence type="ECO:0000313" key="6">
    <source>
        <dbReference type="EMBL" id="OIP94909.1"/>
    </source>
</evidence>
<dbReference type="InterPro" id="IPR004811">
    <property type="entry name" value="RelA/Spo_fam"/>
</dbReference>
<comment type="function">
    <text evidence="2">In eubacteria ppGpp (guanosine 3'-diphosphate 5'-diphosphate) is a mediator of the stringent response that coordinates a variety of cellular activities in response to changes in nutritional abundance.</text>
</comment>
<dbReference type="InterPro" id="IPR003607">
    <property type="entry name" value="HD/PDEase_dom"/>
</dbReference>
<feature type="domain" description="TGS" evidence="5">
    <location>
        <begin position="388"/>
        <end position="449"/>
    </location>
</feature>
<dbReference type="EMBL" id="MNZT01000122">
    <property type="protein sequence ID" value="OIP94909.1"/>
    <property type="molecule type" value="Genomic_DNA"/>
</dbReference>
<dbReference type="AlphaFoldDB" id="A0A1J5ICM3"/>
<dbReference type="GO" id="GO:0005886">
    <property type="term" value="C:plasma membrane"/>
    <property type="evidence" value="ECO:0007669"/>
    <property type="project" value="TreeGrafter"/>
</dbReference>
<evidence type="ECO:0000256" key="1">
    <source>
        <dbReference type="ARBA" id="ARBA00025704"/>
    </source>
</evidence>
<dbReference type="Proteomes" id="UP000183245">
    <property type="component" value="Unassembled WGS sequence"/>
</dbReference>
<comment type="pathway">
    <text evidence="1">Purine metabolism.</text>
</comment>
<proteinExistence type="inferred from homology"/>
<evidence type="ECO:0000259" key="3">
    <source>
        <dbReference type="PROSITE" id="PS51671"/>
    </source>
</evidence>
<evidence type="ECO:0000259" key="4">
    <source>
        <dbReference type="PROSITE" id="PS51831"/>
    </source>
</evidence>
<dbReference type="InterPro" id="IPR007685">
    <property type="entry name" value="RelA_SpoT"/>
</dbReference>
<dbReference type="InterPro" id="IPR006674">
    <property type="entry name" value="HD_domain"/>
</dbReference>
<dbReference type="Gene3D" id="1.10.3210.10">
    <property type="entry name" value="Hypothetical protein af1432"/>
    <property type="match status" value="1"/>
</dbReference>
<dbReference type="SUPFAM" id="SSF81301">
    <property type="entry name" value="Nucleotidyltransferase"/>
    <property type="match status" value="1"/>
</dbReference>
<dbReference type="SUPFAM" id="SSF109604">
    <property type="entry name" value="HD-domain/PDEase-like"/>
    <property type="match status" value="1"/>
</dbReference>
<dbReference type="InterPro" id="IPR045865">
    <property type="entry name" value="ACT-like_dom_sf"/>
</dbReference>
<organism evidence="6 7">
    <name type="scientific">Candidatus Wirthbacteria bacterium CG2_30_54_11</name>
    <dbReference type="NCBI Taxonomy" id="1817892"/>
    <lineage>
        <taxon>Bacteria</taxon>
        <taxon>Candidatus Wirthbacteria</taxon>
    </lineage>
</organism>
<dbReference type="FunFam" id="3.10.20.30:FF:000002">
    <property type="entry name" value="GTP pyrophosphokinase (RelA/SpoT)"/>
    <property type="match status" value="1"/>
</dbReference>
<dbReference type="SUPFAM" id="SSF81271">
    <property type="entry name" value="TGS-like"/>
    <property type="match status" value="1"/>
</dbReference>
<dbReference type="SMART" id="SM00954">
    <property type="entry name" value="RelA_SpoT"/>
    <property type="match status" value="1"/>
</dbReference>
<comment type="caution">
    <text evidence="6">The sequence shown here is derived from an EMBL/GenBank/DDBJ whole genome shotgun (WGS) entry which is preliminary data.</text>
</comment>
<dbReference type="CDD" id="cd04876">
    <property type="entry name" value="ACT_RelA-SpoT"/>
    <property type="match status" value="1"/>
</dbReference>
<dbReference type="FunFam" id="1.10.3210.10:FF:000001">
    <property type="entry name" value="GTP pyrophosphokinase RelA"/>
    <property type="match status" value="1"/>
</dbReference>
<dbReference type="PANTHER" id="PTHR21262">
    <property type="entry name" value="GUANOSINE-3',5'-BIS DIPHOSPHATE 3'-PYROPHOSPHOHYDROLASE"/>
    <property type="match status" value="1"/>
</dbReference>
<dbReference type="FunFam" id="3.30.460.10:FF:000001">
    <property type="entry name" value="GTP pyrophosphokinase RelA"/>
    <property type="match status" value="1"/>
</dbReference>
<dbReference type="CDD" id="cd05399">
    <property type="entry name" value="NT_Rel-Spo_like"/>
    <property type="match status" value="1"/>
</dbReference>
<dbReference type="Pfam" id="PF13328">
    <property type="entry name" value="HD_4"/>
    <property type="match status" value="1"/>
</dbReference>
<reference evidence="6 7" key="1">
    <citation type="journal article" date="2016" name="Environ. Microbiol.">
        <title>Genomic resolution of a cold subsurface aquifer community provides metabolic insights for novel microbes adapted to high CO concentrations.</title>
        <authorList>
            <person name="Probst A.J."/>
            <person name="Castelle C.J."/>
            <person name="Singh A."/>
            <person name="Brown C.T."/>
            <person name="Anantharaman K."/>
            <person name="Sharon I."/>
            <person name="Hug L.A."/>
            <person name="Burstein D."/>
            <person name="Emerson J.B."/>
            <person name="Thomas B.C."/>
            <person name="Banfield J.F."/>
        </authorList>
    </citation>
    <scope>NUCLEOTIDE SEQUENCE [LARGE SCALE GENOMIC DNA]</scope>
    <source>
        <strain evidence="6">CG2_30_54_11</strain>
    </source>
</reference>